<protein>
    <submittedName>
        <fullName evidence="2">ThiS family protein</fullName>
    </submittedName>
</protein>
<dbReference type="InterPro" id="IPR036388">
    <property type="entry name" value="WH-like_DNA-bd_sf"/>
</dbReference>
<feature type="region of interest" description="Disordered" evidence="1">
    <location>
        <begin position="1"/>
        <end position="61"/>
    </location>
</feature>
<feature type="compositionally biased region" description="Polar residues" evidence="1">
    <location>
        <begin position="35"/>
        <end position="61"/>
    </location>
</feature>
<evidence type="ECO:0000313" key="2">
    <source>
        <dbReference type="EMBL" id="CEP27593.1"/>
    </source>
</evidence>
<dbReference type="SUPFAM" id="SSF54285">
    <property type="entry name" value="MoaD/ThiS"/>
    <property type="match status" value="1"/>
</dbReference>
<dbReference type="InterPro" id="IPR003749">
    <property type="entry name" value="ThiS/MoaD-like"/>
</dbReference>
<proteinExistence type="predicted"/>
<accession>A0A0B7P1L7</accession>
<dbReference type="Gene3D" id="1.10.10.10">
    <property type="entry name" value="Winged helix-like DNA-binding domain superfamily/Winged helix DNA-binding domain"/>
    <property type="match status" value="1"/>
</dbReference>
<feature type="compositionally biased region" description="Low complexity" evidence="1">
    <location>
        <begin position="1"/>
        <end position="21"/>
    </location>
</feature>
<evidence type="ECO:0000256" key="1">
    <source>
        <dbReference type="SAM" id="MobiDB-lite"/>
    </source>
</evidence>
<dbReference type="EMBL" id="LM676439">
    <property type="protein sequence ID" value="CEP27593.1"/>
    <property type="molecule type" value="Genomic_DNA"/>
</dbReference>
<dbReference type="AlphaFoldDB" id="A0A0B7P1L7"/>
<dbReference type="InterPro" id="IPR016155">
    <property type="entry name" value="Mopterin_synth/thiamin_S_b"/>
</dbReference>
<reference evidence="2" key="1">
    <citation type="submission" date="2014-08" db="EMBL/GenBank/DDBJ databases">
        <authorList>
            <person name="Falentin Helene"/>
        </authorList>
    </citation>
    <scope>NUCLEOTIDE SEQUENCE</scope>
</reference>
<dbReference type="Pfam" id="PF25212">
    <property type="entry name" value="HVO_A0114"/>
    <property type="match status" value="1"/>
</dbReference>
<name>A0A0B7P1L7_PROFF</name>
<dbReference type="InterPro" id="IPR036390">
    <property type="entry name" value="WH_DNA-bd_sf"/>
</dbReference>
<dbReference type="Pfam" id="PF02597">
    <property type="entry name" value="ThiS"/>
    <property type="match status" value="1"/>
</dbReference>
<dbReference type="Gene3D" id="3.10.20.30">
    <property type="match status" value="1"/>
</dbReference>
<dbReference type="SUPFAM" id="SSF46785">
    <property type="entry name" value="Winged helix' DNA-binding domain"/>
    <property type="match status" value="1"/>
</dbReference>
<sequence>MTVQAAGTASTTGTAAPMGTASKVGAASPVGTVSKAGTASRTGTVSKTGAASTDNAASTAHTGDMASTTLQLDTITHLTGAQYTLLARIGAHASPVTVTELAHELGRHVSSVRETLDALLRIGLVTSQRLPASGRGRPALGYSAHVPAGPVGAPQLFDQVCAAFLDYLRANVPDPLRAARRVGCDWGGRALTLMKVPDHHDFSLPESQFPLADHLEKIRMFLNIFGFGVHVHPQQATTLVLTAIPFGQPVGRPAGGDGDEPGTPEPDPLALELRRGMVERALELTACDDVVARYLPGPGMEAELVLTRTTGQHDSQSPEQSEKPMTHIRYFAAAAEAAGTDSEQIGLDEIGAQEISVDKHPTTLGELVDHLAGRHAGLAKVLRVSSFLVNERPADRDAPLPAGAVVDVLPPFAGG</sequence>
<dbReference type="InterPro" id="IPR012675">
    <property type="entry name" value="Beta-grasp_dom_sf"/>
</dbReference>
<organism evidence="2">
    <name type="scientific">Propionibacterium freudenreichii subsp. freudenreichii</name>
    <dbReference type="NCBI Taxonomy" id="66712"/>
    <lineage>
        <taxon>Bacteria</taxon>
        <taxon>Bacillati</taxon>
        <taxon>Actinomycetota</taxon>
        <taxon>Actinomycetes</taxon>
        <taxon>Propionibacteriales</taxon>
        <taxon>Propionibacteriaceae</taxon>
        <taxon>Propionibacterium</taxon>
    </lineage>
</organism>
<gene>
    <name evidence="2" type="ORF">PFCIRM138_04285</name>
</gene>